<accession>A0A3P6VGB1</accession>
<feature type="compositionally biased region" description="Acidic residues" evidence="1">
    <location>
        <begin position="20"/>
        <end position="41"/>
    </location>
</feature>
<evidence type="ECO:0000256" key="1">
    <source>
        <dbReference type="SAM" id="MobiDB-lite"/>
    </source>
</evidence>
<organism evidence="2 3">
    <name type="scientific">Litomosoides sigmodontis</name>
    <name type="common">Filarial nematode worm</name>
    <dbReference type="NCBI Taxonomy" id="42156"/>
    <lineage>
        <taxon>Eukaryota</taxon>
        <taxon>Metazoa</taxon>
        <taxon>Ecdysozoa</taxon>
        <taxon>Nematoda</taxon>
        <taxon>Chromadorea</taxon>
        <taxon>Rhabditida</taxon>
        <taxon>Spirurina</taxon>
        <taxon>Spiruromorpha</taxon>
        <taxon>Filarioidea</taxon>
        <taxon>Onchocercidae</taxon>
        <taxon>Litomosoides</taxon>
    </lineage>
</organism>
<reference evidence="2 3" key="1">
    <citation type="submission" date="2018-08" db="EMBL/GenBank/DDBJ databases">
        <authorList>
            <person name="Laetsch R D."/>
            <person name="Stevens L."/>
            <person name="Kumar S."/>
            <person name="Blaxter L. M."/>
        </authorList>
    </citation>
    <scope>NUCLEOTIDE SEQUENCE [LARGE SCALE GENOMIC DNA]</scope>
</reference>
<evidence type="ECO:0000313" key="3">
    <source>
        <dbReference type="Proteomes" id="UP000277928"/>
    </source>
</evidence>
<protein>
    <submittedName>
        <fullName evidence="2">Uncharacterized protein</fullName>
    </submittedName>
</protein>
<dbReference type="AlphaFoldDB" id="A0A3P6VGB1"/>
<name>A0A3P6VGB1_LITSI</name>
<proteinExistence type="predicted"/>
<sequence length="82" mass="9189">MIVIITVIGNDSNSDSNRDIDDDDDDDDDDVDDGDDGDDVSDNPKSLEQIQQPYVWRKREEWIANGGATALLIGWMTGSEEW</sequence>
<dbReference type="Proteomes" id="UP000277928">
    <property type="component" value="Unassembled WGS sequence"/>
</dbReference>
<feature type="region of interest" description="Disordered" evidence="1">
    <location>
        <begin position="9"/>
        <end position="52"/>
    </location>
</feature>
<evidence type="ECO:0000313" key="2">
    <source>
        <dbReference type="EMBL" id="VDK89184.1"/>
    </source>
</evidence>
<dbReference type="EMBL" id="UYRX01001321">
    <property type="protein sequence ID" value="VDK89184.1"/>
    <property type="molecule type" value="Genomic_DNA"/>
</dbReference>
<keyword evidence="3" id="KW-1185">Reference proteome</keyword>
<gene>
    <name evidence="2" type="ORF">NLS_LOCUS9020</name>
</gene>